<evidence type="ECO:0000256" key="2">
    <source>
        <dbReference type="ARBA" id="ARBA00023157"/>
    </source>
</evidence>
<evidence type="ECO:0000313" key="6">
    <source>
        <dbReference type="Proteomes" id="UP000836841"/>
    </source>
</evidence>
<dbReference type="SMART" id="SM00856">
    <property type="entry name" value="PMEI"/>
    <property type="match status" value="1"/>
</dbReference>
<dbReference type="NCBIfam" id="TIGR01614">
    <property type="entry name" value="PME_inhib"/>
    <property type="match status" value="1"/>
</dbReference>
<dbReference type="FunFam" id="1.20.140.40:FF:000002">
    <property type="entry name" value="Putative invertase inhibitor"/>
    <property type="match status" value="1"/>
</dbReference>
<dbReference type="GO" id="GO:0005576">
    <property type="term" value="C:extracellular region"/>
    <property type="evidence" value="ECO:0007669"/>
    <property type="project" value="UniProtKB-ARBA"/>
</dbReference>
<dbReference type="GO" id="GO:0004857">
    <property type="term" value="F:enzyme inhibitor activity"/>
    <property type="evidence" value="ECO:0007669"/>
    <property type="project" value="InterPro"/>
</dbReference>
<evidence type="ECO:0000256" key="3">
    <source>
        <dbReference type="ARBA" id="ARBA00038471"/>
    </source>
</evidence>
<evidence type="ECO:0000259" key="4">
    <source>
        <dbReference type="SMART" id="SM00856"/>
    </source>
</evidence>
<comment type="similarity">
    <text evidence="3">Belongs to the PMEI family.</text>
</comment>
<gene>
    <name evidence="5" type="ORF">TAV2_LOCUS5632</name>
</gene>
<dbReference type="InterPro" id="IPR035513">
    <property type="entry name" value="Invertase/methylesterase_inhib"/>
</dbReference>
<sequence>MDYNFCVTSLESDPQSKTATSVLGLLIASTTNAASNTISVRGIAQKIFNDGKTSPAVKAALQDCIKFYGDAIDSLNEALTAVKSHDYSSANVQLSAAFDVPSNCEDGFKEGKQAKSPITNENNVLTQRILIPLAFSNMV</sequence>
<keyword evidence="6" id="KW-1185">Reference proteome</keyword>
<reference evidence="5 6" key="1">
    <citation type="submission" date="2022-03" db="EMBL/GenBank/DDBJ databases">
        <authorList>
            <person name="Nunn A."/>
            <person name="Chopra R."/>
            <person name="Nunn A."/>
            <person name="Contreras Garrido A."/>
        </authorList>
    </citation>
    <scope>NUCLEOTIDE SEQUENCE [LARGE SCALE GENOMIC DNA]</scope>
</reference>
<keyword evidence="1" id="KW-0732">Signal</keyword>
<dbReference type="Pfam" id="PF04043">
    <property type="entry name" value="PMEI"/>
    <property type="match status" value="1"/>
</dbReference>
<keyword evidence="2" id="KW-1015">Disulfide bond</keyword>
<accession>A0AAU9RR04</accession>
<dbReference type="InterPro" id="IPR034088">
    <property type="entry name" value="Pla_a_1-like"/>
</dbReference>
<dbReference type="Proteomes" id="UP000836841">
    <property type="component" value="Chromosome 2"/>
</dbReference>
<protein>
    <recommendedName>
        <fullName evidence="4">Pectinesterase inhibitor domain-containing protein</fullName>
    </recommendedName>
</protein>
<proteinExistence type="inferred from homology"/>
<dbReference type="AlphaFoldDB" id="A0AAU9RR04"/>
<dbReference type="PANTHER" id="PTHR35357:SF17">
    <property type="entry name" value="PECTINESTERASE INHIBITOR 12"/>
    <property type="match status" value="1"/>
</dbReference>
<dbReference type="Gene3D" id="1.20.140.40">
    <property type="entry name" value="Invertase/pectin methylesterase inhibitor family protein"/>
    <property type="match status" value="1"/>
</dbReference>
<organism evidence="5 6">
    <name type="scientific">Thlaspi arvense</name>
    <name type="common">Field penny-cress</name>
    <dbReference type="NCBI Taxonomy" id="13288"/>
    <lineage>
        <taxon>Eukaryota</taxon>
        <taxon>Viridiplantae</taxon>
        <taxon>Streptophyta</taxon>
        <taxon>Embryophyta</taxon>
        <taxon>Tracheophyta</taxon>
        <taxon>Spermatophyta</taxon>
        <taxon>Magnoliopsida</taxon>
        <taxon>eudicotyledons</taxon>
        <taxon>Gunneridae</taxon>
        <taxon>Pentapetalae</taxon>
        <taxon>rosids</taxon>
        <taxon>malvids</taxon>
        <taxon>Brassicales</taxon>
        <taxon>Brassicaceae</taxon>
        <taxon>Thlaspideae</taxon>
        <taxon>Thlaspi</taxon>
    </lineage>
</organism>
<dbReference type="SUPFAM" id="SSF101148">
    <property type="entry name" value="Plant invertase/pectin methylesterase inhibitor"/>
    <property type="match status" value="1"/>
</dbReference>
<feature type="domain" description="Pectinesterase inhibitor" evidence="4">
    <location>
        <begin position="1"/>
        <end position="135"/>
    </location>
</feature>
<dbReference type="InterPro" id="IPR006501">
    <property type="entry name" value="Pectinesterase_inhib_dom"/>
</dbReference>
<name>A0AAU9RR04_THLAR</name>
<dbReference type="EMBL" id="OU466858">
    <property type="protein sequence ID" value="CAH2046132.1"/>
    <property type="molecule type" value="Genomic_DNA"/>
</dbReference>
<dbReference type="CDD" id="cd15795">
    <property type="entry name" value="PMEI-Pla_a_1_like"/>
    <property type="match status" value="1"/>
</dbReference>
<evidence type="ECO:0000256" key="1">
    <source>
        <dbReference type="ARBA" id="ARBA00022729"/>
    </source>
</evidence>
<dbReference type="PANTHER" id="PTHR35357">
    <property type="entry name" value="OS02G0537100 PROTEIN"/>
    <property type="match status" value="1"/>
</dbReference>
<evidence type="ECO:0000313" key="5">
    <source>
        <dbReference type="EMBL" id="CAH2046132.1"/>
    </source>
</evidence>